<dbReference type="OrthoDB" id="1000022at2759"/>
<proteinExistence type="predicted"/>
<evidence type="ECO:0000313" key="2">
    <source>
        <dbReference type="EMBL" id="KAA3465629.1"/>
    </source>
</evidence>
<comment type="caution">
    <text evidence="2">The sequence shown here is derived from an EMBL/GenBank/DDBJ whole genome shotgun (WGS) entry which is preliminary data.</text>
</comment>
<evidence type="ECO:0000313" key="3">
    <source>
        <dbReference type="Proteomes" id="UP000325315"/>
    </source>
</evidence>
<reference evidence="2" key="1">
    <citation type="submission" date="2019-08" db="EMBL/GenBank/DDBJ databases">
        <authorList>
            <person name="Liu F."/>
        </authorList>
    </citation>
    <scope>NUCLEOTIDE SEQUENCE [LARGE SCALE GENOMIC DNA]</scope>
    <source>
        <strain evidence="2">PA1801</strain>
        <tissue evidence="2">Leaf</tissue>
    </source>
</reference>
<dbReference type="Proteomes" id="UP000325315">
    <property type="component" value="Unassembled WGS sequence"/>
</dbReference>
<dbReference type="EMBL" id="SMMG02000007">
    <property type="protein sequence ID" value="KAA3465629.1"/>
    <property type="molecule type" value="Genomic_DNA"/>
</dbReference>
<feature type="domain" description="Retrovirus-related Pol polyprotein from transposon TNT 1-94-like beta-barrel" evidence="1">
    <location>
        <begin position="179"/>
        <end position="232"/>
    </location>
</feature>
<keyword evidence="3" id="KW-1185">Reference proteome</keyword>
<evidence type="ECO:0000259" key="1">
    <source>
        <dbReference type="Pfam" id="PF22936"/>
    </source>
</evidence>
<name>A0A5B6V910_9ROSI</name>
<organism evidence="2 3">
    <name type="scientific">Gossypium australe</name>
    <dbReference type="NCBI Taxonomy" id="47621"/>
    <lineage>
        <taxon>Eukaryota</taxon>
        <taxon>Viridiplantae</taxon>
        <taxon>Streptophyta</taxon>
        <taxon>Embryophyta</taxon>
        <taxon>Tracheophyta</taxon>
        <taxon>Spermatophyta</taxon>
        <taxon>Magnoliopsida</taxon>
        <taxon>eudicotyledons</taxon>
        <taxon>Gunneridae</taxon>
        <taxon>Pentapetalae</taxon>
        <taxon>rosids</taxon>
        <taxon>malvids</taxon>
        <taxon>Malvales</taxon>
        <taxon>Malvaceae</taxon>
        <taxon>Malvoideae</taxon>
        <taxon>Gossypium</taxon>
    </lineage>
</organism>
<sequence length="234" mass="26749">MASNGKNPTAQPIIPIFKVNTSKKAWEILKQDYLADKKVAIVKLQTLSFDFETLIMQEFLSRVSGIVNQMRSYGQILSNEIAVIKDLYTYAFDILMSSLIVHEARISKSHEKFEEKAFQVKDDSSKGRGEFYGRVVAVAEEEANMREEQQKQENFTENVEEECKLIMAYSPIIQYDNNKQDKTKVQLGDNKQMKVEEKGTIGIKTVQGDVKLLFNVQFVPSLVHNLFSIGHLLM</sequence>
<protein>
    <submittedName>
        <fullName evidence="2">Retrovirus-related Pol polyprotein from transposon TNT 1-94</fullName>
    </submittedName>
</protein>
<gene>
    <name evidence="2" type="ORF">EPI10_000776</name>
</gene>
<accession>A0A5B6V910</accession>
<dbReference type="AlphaFoldDB" id="A0A5B6V910"/>
<dbReference type="InterPro" id="IPR054722">
    <property type="entry name" value="PolX-like_BBD"/>
</dbReference>
<dbReference type="Pfam" id="PF22936">
    <property type="entry name" value="Pol_BBD"/>
    <property type="match status" value="1"/>
</dbReference>